<dbReference type="InterPro" id="IPR001375">
    <property type="entry name" value="Peptidase_S9_cat"/>
</dbReference>
<name>A0A9P8UQN7_9PEZI</name>
<evidence type="ECO:0000256" key="6">
    <source>
        <dbReference type="ARBA" id="ARBA00032829"/>
    </source>
</evidence>
<dbReference type="GO" id="GO:0004252">
    <property type="term" value="F:serine-type endopeptidase activity"/>
    <property type="evidence" value="ECO:0007669"/>
    <property type="project" value="TreeGrafter"/>
</dbReference>
<dbReference type="GeneID" id="70130633"/>
<dbReference type="PANTHER" id="PTHR42776:SF13">
    <property type="entry name" value="DIPEPTIDYL-PEPTIDASE 5"/>
    <property type="match status" value="1"/>
</dbReference>
<dbReference type="AlphaFoldDB" id="A0A9P8UQN7"/>
<dbReference type="InterPro" id="IPR029058">
    <property type="entry name" value="AB_hydrolase_fold"/>
</dbReference>
<reference evidence="8" key="1">
    <citation type="journal article" date="2021" name="Nat. Commun.">
        <title>Genetic determinants of endophytism in the Arabidopsis root mycobiome.</title>
        <authorList>
            <person name="Mesny F."/>
            <person name="Miyauchi S."/>
            <person name="Thiergart T."/>
            <person name="Pickel B."/>
            <person name="Atanasova L."/>
            <person name="Karlsson M."/>
            <person name="Huettel B."/>
            <person name="Barry K.W."/>
            <person name="Haridas S."/>
            <person name="Chen C."/>
            <person name="Bauer D."/>
            <person name="Andreopoulos W."/>
            <person name="Pangilinan J."/>
            <person name="LaButti K."/>
            <person name="Riley R."/>
            <person name="Lipzen A."/>
            <person name="Clum A."/>
            <person name="Drula E."/>
            <person name="Henrissat B."/>
            <person name="Kohler A."/>
            <person name="Grigoriev I.V."/>
            <person name="Martin F.M."/>
            <person name="Hacquard S."/>
        </authorList>
    </citation>
    <scope>NUCLEOTIDE SEQUENCE</scope>
    <source>
        <strain evidence="8">MPI-SDFR-AT-0073</strain>
    </source>
</reference>
<evidence type="ECO:0000256" key="4">
    <source>
        <dbReference type="ARBA" id="ARBA00022801"/>
    </source>
</evidence>
<dbReference type="Gene3D" id="3.40.50.1820">
    <property type="entry name" value="alpha/beta hydrolase"/>
    <property type="match status" value="1"/>
</dbReference>
<organism evidence="8 9">
    <name type="scientific">Truncatella angustata</name>
    <dbReference type="NCBI Taxonomy" id="152316"/>
    <lineage>
        <taxon>Eukaryota</taxon>
        <taxon>Fungi</taxon>
        <taxon>Dikarya</taxon>
        <taxon>Ascomycota</taxon>
        <taxon>Pezizomycotina</taxon>
        <taxon>Sordariomycetes</taxon>
        <taxon>Xylariomycetidae</taxon>
        <taxon>Amphisphaeriales</taxon>
        <taxon>Sporocadaceae</taxon>
        <taxon>Truncatella</taxon>
    </lineage>
</organism>
<evidence type="ECO:0000256" key="2">
    <source>
        <dbReference type="ARBA" id="ARBA00022670"/>
    </source>
</evidence>
<dbReference type="InterPro" id="IPR011042">
    <property type="entry name" value="6-blade_b-propeller_TolB-like"/>
</dbReference>
<dbReference type="FunFam" id="3.40.50.1820:FF:000028">
    <property type="entry name" value="S9 family peptidase"/>
    <property type="match status" value="1"/>
</dbReference>
<keyword evidence="9" id="KW-1185">Reference proteome</keyword>
<dbReference type="Proteomes" id="UP000758603">
    <property type="component" value="Unassembled WGS sequence"/>
</dbReference>
<evidence type="ECO:0000256" key="3">
    <source>
        <dbReference type="ARBA" id="ARBA00022729"/>
    </source>
</evidence>
<protein>
    <recommendedName>
        <fullName evidence="6">Dipeptidyl-peptidase V</fullName>
    </recommendedName>
</protein>
<keyword evidence="5" id="KW-0720">Serine protease</keyword>
<dbReference type="RefSeq" id="XP_045960499.1">
    <property type="nucleotide sequence ID" value="XM_046101741.1"/>
</dbReference>
<dbReference type="Gene3D" id="2.120.10.30">
    <property type="entry name" value="TolB, C-terminal domain"/>
    <property type="match status" value="1"/>
</dbReference>
<proteinExistence type="inferred from homology"/>
<keyword evidence="4" id="KW-0378">Hydrolase</keyword>
<dbReference type="GO" id="GO:0006508">
    <property type="term" value="P:proteolysis"/>
    <property type="evidence" value="ECO:0007669"/>
    <property type="project" value="UniProtKB-KW"/>
</dbReference>
<comment type="similarity">
    <text evidence="1">Belongs to the peptidase S9C family.</text>
</comment>
<evidence type="ECO:0000313" key="9">
    <source>
        <dbReference type="Proteomes" id="UP000758603"/>
    </source>
</evidence>
<evidence type="ECO:0000313" key="8">
    <source>
        <dbReference type="EMBL" id="KAH6656265.1"/>
    </source>
</evidence>
<accession>A0A9P8UQN7</accession>
<evidence type="ECO:0000256" key="5">
    <source>
        <dbReference type="ARBA" id="ARBA00022825"/>
    </source>
</evidence>
<dbReference type="SUPFAM" id="SSF82171">
    <property type="entry name" value="DPP6 N-terminal domain-like"/>
    <property type="match status" value="1"/>
</dbReference>
<dbReference type="PANTHER" id="PTHR42776">
    <property type="entry name" value="SERINE PEPTIDASE S9 FAMILY MEMBER"/>
    <property type="match status" value="1"/>
</dbReference>
<dbReference type="SUPFAM" id="SSF53474">
    <property type="entry name" value="alpha/beta-Hydrolases"/>
    <property type="match status" value="1"/>
</dbReference>
<sequence>MAPITKFTPELLITVPRRGAVVPNSDGTLGIFPQSTHVIGGKTSKGYQILTVETGEIEQCIVDDKTTDAVWLGHDNNTVLYLTQGEGGYTWMKTVDARNPSAEPKVIDFIEAPVSDLKVKALKDGSIAFVVVGLVDADGTLYNREEHETPHSARVTDSINPRVWDSYVQPQKHTLWYSTMIKEDSKWKLNKPLVNALAGTKLIAPPFMYEPENHTHHFDIGEKGIVFSATENDIADPTNIAPSSIYYLPFTSLSTTCTHTPNMILLQTGGGSQSSSSQGWCSYPKFSPDGSVIAFLRAPTRASLNPSIWVKYNESPSAVDVFATITMKKWELIPSDFKFAADGHSIYIEAQDSGRAALYGLDLRPNAVPSPIIRNGSVSSYHILCHDKDGTEKLLVTSSSLIEPWFCQVIQAKGFADFEPQILSNISQQINLGLSQGQISEIHFKGAGDYTVHAWVIKPNDFDPNKKYPLCILVHGGPYSAWNDAWSTRWNPAVWAQQGYIVVTPNITGSQGFGLDMAEAIRNSWGGRPYDDLVKCLEYVKDIRGIDMENAVAAGNSYGGYMMNWIQGHELSCHFKALVCHDGIFDLPLFLLESDTLASMSDEFGGPPFVWSNPDGLERYNPARPELLKNWKTPMLVIHSDRDYRVPVTSGIATFHALKALGTPARFLSFPDENHWVSKEENSLEWHRQVFAWINKWSGVTANGGNA</sequence>
<dbReference type="OrthoDB" id="416344at2759"/>
<dbReference type="Pfam" id="PF00326">
    <property type="entry name" value="Peptidase_S9"/>
    <property type="match status" value="1"/>
</dbReference>
<evidence type="ECO:0000259" key="7">
    <source>
        <dbReference type="Pfam" id="PF00326"/>
    </source>
</evidence>
<keyword evidence="2" id="KW-0645">Protease</keyword>
<keyword evidence="3" id="KW-0732">Signal</keyword>
<gene>
    <name evidence="8" type="ORF">BKA67DRAFT_551397</name>
</gene>
<comment type="caution">
    <text evidence="8">The sequence shown here is derived from an EMBL/GenBank/DDBJ whole genome shotgun (WGS) entry which is preliminary data.</text>
</comment>
<evidence type="ECO:0000256" key="1">
    <source>
        <dbReference type="ARBA" id="ARBA00010040"/>
    </source>
</evidence>
<feature type="domain" description="Peptidase S9 prolyl oligopeptidase catalytic" evidence="7">
    <location>
        <begin position="486"/>
        <end position="699"/>
    </location>
</feature>
<dbReference type="EMBL" id="JAGPXC010000002">
    <property type="protein sequence ID" value="KAH6656265.1"/>
    <property type="molecule type" value="Genomic_DNA"/>
</dbReference>